<comment type="caution">
    <text evidence="9">The sequence shown here is derived from an EMBL/GenBank/DDBJ whole genome shotgun (WGS) entry which is preliminary data.</text>
</comment>
<feature type="region of interest" description="Disordered" evidence="7">
    <location>
        <begin position="18"/>
        <end position="41"/>
    </location>
</feature>
<evidence type="ECO:0000256" key="5">
    <source>
        <dbReference type="ARBA" id="ARBA00023316"/>
    </source>
</evidence>
<dbReference type="GO" id="GO:0071555">
    <property type="term" value="P:cell wall organization"/>
    <property type="evidence" value="ECO:0007669"/>
    <property type="project" value="UniProtKB-UniRule"/>
</dbReference>
<dbReference type="GO" id="GO:0071972">
    <property type="term" value="F:peptidoglycan L,D-transpeptidase activity"/>
    <property type="evidence" value="ECO:0007669"/>
    <property type="project" value="TreeGrafter"/>
</dbReference>
<dbReference type="OrthoDB" id="177750at2"/>
<dbReference type="UniPathway" id="UPA00219"/>
<dbReference type="STRING" id="1423746.FD27_GL000406"/>
<protein>
    <recommendedName>
        <fullName evidence="8">L,D-TPase catalytic domain-containing protein</fullName>
    </recommendedName>
</protein>
<evidence type="ECO:0000313" key="10">
    <source>
        <dbReference type="Proteomes" id="UP000051445"/>
    </source>
</evidence>
<accession>A0A0R1PC16</accession>
<dbReference type="GO" id="GO:0016740">
    <property type="term" value="F:transferase activity"/>
    <property type="evidence" value="ECO:0007669"/>
    <property type="project" value="UniProtKB-KW"/>
</dbReference>
<evidence type="ECO:0000256" key="7">
    <source>
        <dbReference type="SAM" id="MobiDB-lite"/>
    </source>
</evidence>
<gene>
    <name evidence="9" type="ORF">FD27_GL000406</name>
</gene>
<keyword evidence="5 6" id="KW-0961">Cell wall biogenesis/degradation</keyword>
<keyword evidence="2" id="KW-0808">Transferase</keyword>
<dbReference type="GO" id="GO:0018104">
    <property type="term" value="P:peptidoglycan-protein cross-linking"/>
    <property type="evidence" value="ECO:0007669"/>
    <property type="project" value="TreeGrafter"/>
</dbReference>
<dbReference type="CDD" id="cd16913">
    <property type="entry name" value="YkuD_like"/>
    <property type="match status" value="1"/>
</dbReference>
<dbReference type="GO" id="GO:0008360">
    <property type="term" value="P:regulation of cell shape"/>
    <property type="evidence" value="ECO:0007669"/>
    <property type="project" value="UniProtKB-UniRule"/>
</dbReference>
<dbReference type="PANTHER" id="PTHR30582">
    <property type="entry name" value="L,D-TRANSPEPTIDASE"/>
    <property type="match status" value="1"/>
</dbReference>
<dbReference type="EMBL" id="AZER01000014">
    <property type="protein sequence ID" value="KRL27666.1"/>
    <property type="molecule type" value="Genomic_DNA"/>
</dbReference>
<comment type="pathway">
    <text evidence="1 6">Cell wall biogenesis; peptidoglycan biosynthesis.</text>
</comment>
<dbReference type="Gene3D" id="2.40.440.10">
    <property type="entry name" value="L,D-transpeptidase catalytic domain-like"/>
    <property type="match status" value="1"/>
</dbReference>
<evidence type="ECO:0000256" key="6">
    <source>
        <dbReference type="PROSITE-ProRule" id="PRU01373"/>
    </source>
</evidence>
<dbReference type="PROSITE" id="PS52029">
    <property type="entry name" value="LD_TPASE"/>
    <property type="match status" value="1"/>
</dbReference>
<name>A0A0R1PC16_9LACO</name>
<evidence type="ECO:0000259" key="8">
    <source>
        <dbReference type="PROSITE" id="PS52029"/>
    </source>
</evidence>
<sequence length="201" mass="22853">MIVLMIVPAVHHHREQRLAADKVTSSKITPKKSHHKEAVSNHMRTPIDWRKSSETVPYPDLSKVKRLWVKVVIPKNRVYLYDGNKVIYTMYCSAGVYKTDPKTGKKKSATPTGTFHVQEERGDHFFNSQVKVGANYYVSWHDHGQYLFHSVPTDANGHYIKEEAAKLGKFTGSHGCVRLSVADAKWMEHNLPTGTKVVIQD</sequence>
<evidence type="ECO:0000256" key="2">
    <source>
        <dbReference type="ARBA" id="ARBA00022679"/>
    </source>
</evidence>
<evidence type="ECO:0000256" key="3">
    <source>
        <dbReference type="ARBA" id="ARBA00022960"/>
    </source>
</evidence>
<dbReference type="Proteomes" id="UP000051445">
    <property type="component" value="Unassembled WGS sequence"/>
</dbReference>
<dbReference type="InterPro" id="IPR050979">
    <property type="entry name" value="LD-transpeptidase"/>
</dbReference>
<evidence type="ECO:0000256" key="4">
    <source>
        <dbReference type="ARBA" id="ARBA00022984"/>
    </source>
</evidence>
<feature type="domain" description="L,D-TPase catalytic" evidence="8">
    <location>
        <begin position="67"/>
        <end position="200"/>
    </location>
</feature>
<dbReference type="InterPro" id="IPR005490">
    <property type="entry name" value="LD_TPept_cat_dom"/>
</dbReference>
<keyword evidence="4 6" id="KW-0573">Peptidoglycan synthesis</keyword>
<keyword evidence="3 6" id="KW-0133">Cell shape</keyword>
<dbReference type="PANTHER" id="PTHR30582:SF2">
    <property type="entry name" value="L,D-TRANSPEPTIDASE YCIB-RELATED"/>
    <property type="match status" value="1"/>
</dbReference>
<feature type="active site" description="Nucleophile" evidence="6">
    <location>
        <position position="176"/>
    </location>
</feature>
<dbReference type="PATRIC" id="fig|1423746.3.peg.414"/>
<proteinExistence type="predicted"/>
<dbReference type="Pfam" id="PF03734">
    <property type="entry name" value="YkuD"/>
    <property type="match status" value="1"/>
</dbReference>
<feature type="active site" description="Proton donor/acceptor" evidence="6">
    <location>
        <position position="149"/>
    </location>
</feature>
<dbReference type="AlphaFoldDB" id="A0A0R1PC16"/>
<dbReference type="SUPFAM" id="SSF141523">
    <property type="entry name" value="L,D-transpeptidase catalytic domain-like"/>
    <property type="match status" value="1"/>
</dbReference>
<evidence type="ECO:0000256" key="1">
    <source>
        <dbReference type="ARBA" id="ARBA00004752"/>
    </source>
</evidence>
<reference evidence="9 10" key="1">
    <citation type="journal article" date="2015" name="Genome Announc.">
        <title>Expanding the biotechnology potential of lactobacilli through comparative genomics of 213 strains and associated genera.</title>
        <authorList>
            <person name="Sun Z."/>
            <person name="Harris H.M."/>
            <person name="McCann A."/>
            <person name="Guo C."/>
            <person name="Argimon S."/>
            <person name="Zhang W."/>
            <person name="Yang X."/>
            <person name="Jeffery I.B."/>
            <person name="Cooney J.C."/>
            <person name="Kagawa T.F."/>
            <person name="Liu W."/>
            <person name="Song Y."/>
            <person name="Salvetti E."/>
            <person name="Wrobel A."/>
            <person name="Rasinkangas P."/>
            <person name="Parkhill J."/>
            <person name="Rea M.C."/>
            <person name="O'Sullivan O."/>
            <person name="Ritari J."/>
            <person name="Douillard F.P."/>
            <person name="Paul Ross R."/>
            <person name="Yang R."/>
            <person name="Briner A.E."/>
            <person name="Felis G.E."/>
            <person name="de Vos W.M."/>
            <person name="Barrangou R."/>
            <person name="Klaenhammer T.R."/>
            <person name="Caufield P.W."/>
            <person name="Cui Y."/>
            <person name="Zhang H."/>
            <person name="O'Toole P.W."/>
        </authorList>
    </citation>
    <scope>NUCLEOTIDE SEQUENCE [LARGE SCALE GENOMIC DNA]</scope>
    <source>
        <strain evidence="9 10">DSM 13145</strain>
    </source>
</reference>
<organism evidence="9 10">
    <name type="scientific">Limosilactobacillus frumenti DSM 13145</name>
    <dbReference type="NCBI Taxonomy" id="1423746"/>
    <lineage>
        <taxon>Bacteria</taxon>
        <taxon>Bacillati</taxon>
        <taxon>Bacillota</taxon>
        <taxon>Bacilli</taxon>
        <taxon>Lactobacillales</taxon>
        <taxon>Lactobacillaceae</taxon>
        <taxon>Limosilactobacillus</taxon>
    </lineage>
</organism>
<keyword evidence="10" id="KW-1185">Reference proteome</keyword>
<dbReference type="InterPro" id="IPR038063">
    <property type="entry name" value="Transpep_catalytic_dom"/>
</dbReference>
<evidence type="ECO:0000313" key="9">
    <source>
        <dbReference type="EMBL" id="KRL27666.1"/>
    </source>
</evidence>
<dbReference type="GO" id="GO:0005576">
    <property type="term" value="C:extracellular region"/>
    <property type="evidence" value="ECO:0007669"/>
    <property type="project" value="TreeGrafter"/>
</dbReference>